<dbReference type="SUPFAM" id="SSF56112">
    <property type="entry name" value="Protein kinase-like (PK-like)"/>
    <property type="match status" value="1"/>
</dbReference>
<evidence type="ECO:0000256" key="3">
    <source>
        <dbReference type="ARBA" id="ARBA00022777"/>
    </source>
</evidence>
<dbReference type="InterPro" id="IPR019734">
    <property type="entry name" value="TPR_rpt"/>
</dbReference>
<keyword evidence="1" id="KW-0808">Transferase</keyword>
<accession>A0A858RLW9</accession>
<dbReference type="Gene3D" id="1.10.510.10">
    <property type="entry name" value="Transferase(Phosphotransferase) domain 1"/>
    <property type="match status" value="1"/>
</dbReference>
<dbReference type="KEGG" id="luo:HHL09_18050"/>
<keyword evidence="11" id="KW-1185">Reference proteome</keyword>
<feature type="transmembrane region" description="Helical" evidence="8">
    <location>
        <begin position="379"/>
        <end position="399"/>
    </location>
</feature>
<evidence type="ECO:0000256" key="4">
    <source>
        <dbReference type="ARBA" id="ARBA00022840"/>
    </source>
</evidence>
<dbReference type="PROSITE" id="PS00107">
    <property type="entry name" value="PROTEIN_KINASE_ATP"/>
    <property type="match status" value="1"/>
</dbReference>
<dbReference type="InterPro" id="IPR000719">
    <property type="entry name" value="Prot_kinase_dom"/>
</dbReference>
<protein>
    <submittedName>
        <fullName evidence="10">Serine/threonine protein kinase</fullName>
    </submittedName>
</protein>
<dbReference type="InterPro" id="IPR011990">
    <property type="entry name" value="TPR-like_helical_dom_sf"/>
</dbReference>
<dbReference type="GO" id="GO:0005524">
    <property type="term" value="F:ATP binding"/>
    <property type="evidence" value="ECO:0007669"/>
    <property type="project" value="UniProtKB-UniRule"/>
</dbReference>
<dbReference type="PROSITE" id="PS00108">
    <property type="entry name" value="PROTEIN_KINASE_ST"/>
    <property type="match status" value="1"/>
</dbReference>
<evidence type="ECO:0000256" key="2">
    <source>
        <dbReference type="ARBA" id="ARBA00022741"/>
    </source>
</evidence>
<dbReference type="AlphaFoldDB" id="A0A858RLW9"/>
<keyword evidence="10" id="KW-0723">Serine/threonine-protein kinase</keyword>
<dbReference type="PANTHER" id="PTHR43289">
    <property type="entry name" value="MITOGEN-ACTIVATED PROTEIN KINASE KINASE KINASE 20-RELATED"/>
    <property type="match status" value="1"/>
</dbReference>
<dbReference type="Gene3D" id="3.30.200.20">
    <property type="entry name" value="Phosphorylase Kinase, domain 1"/>
    <property type="match status" value="1"/>
</dbReference>
<gene>
    <name evidence="10" type="ORF">HHL09_18050</name>
</gene>
<dbReference type="PROSITE" id="PS50005">
    <property type="entry name" value="TPR"/>
    <property type="match status" value="1"/>
</dbReference>
<sequence>MPQDQSSGRWHPETREEELALLGLGFGVPEEDENEDEPAEHVLEEPGEWVGRYRLISLLGSGGFGNVWLAEQTEPIRRKVALKLIKPGMDSREIIARFGAERQALALMDHPHIARVLDAGTTKTGRPYFVLELIRGEPIVTRCDELKLGLRQRVELLIEVCQAVQHAHQKAILHRDLKPSNILLAEQDGKIVPKVIDFGIAKALGADADDMFRSSLLLTRAGVVAGTPDYMSPEQAGSTPDVDTRSDIYALGVILYQLLTGTTPLASHGQRLAVDEMFRVIREQEPLRPSLCVGKAPDNVADLVAGQRRTDAARLVRSLRGDLDWITMKALEKDRQRRYETANALASDLQAYLEQKPVTAAAPTWTYRCGKFARRNGPALVAGFLILLALVLGTVISISQARRAEAHRKEAEENLKDADEAVETFLSAATAYKELGDPKFEGLKIHLLQRATSFYEKASARKGNAPEIRSHRAWALGRLGILYNEIGERKKAIAAIHAAEEIDRGLVADFPDEVHYAHSAAMRAHNLSVILRSVGESEAAVAMTDRAVGIMEELYRKDPKGRDVRRNLALALHSLANSQQERGHLEEASASFQRAVKVQEEAQAESGELREMLQLAFLKARTAGFLDEQEDRGKADNMYREARKIYRELVRKNPDEKDLRTSLAHLEVKHGKLLCRMENLEEGVPALQRGADAFGVLALDFPREHIYLNHEGVSRLELANALRKLKRNAEASAAFDQAIKCFDKFSVDSSNGSHRDSYIAALTENSSLKEEANQMADAEKLLARALELRGKDFEREPDKWRSHLKGQLERLFEIQLKLGDYQAAYSSTWQVARLAPEQWENWEWAASAFVRSLKAFGGDRTTSSVGEAYKKESVRMLRQAVANGYEGIGSFCKTRDIPVLGERADFQALLREKPGRFSDLGDVESVLERMPAGFTFNYPFPPDPGKRKWVRKGTTWTETHPDGGSKGYSVSRSLMVDGVSGTELRDRDGMTLFVPFRGGDPMDLLMKRPNGTWFKLGGILEVE</sequence>
<evidence type="ECO:0000313" key="10">
    <source>
        <dbReference type="EMBL" id="QJE97601.1"/>
    </source>
</evidence>
<proteinExistence type="predicted"/>
<dbReference type="GO" id="GO:0004674">
    <property type="term" value="F:protein serine/threonine kinase activity"/>
    <property type="evidence" value="ECO:0007669"/>
    <property type="project" value="UniProtKB-KW"/>
</dbReference>
<dbReference type="PROSITE" id="PS50011">
    <property type="entry name" value="PROTEIN_KINASE_DOM"/>
    <property type="match status" value="1"/>
</dbReference>
<evidence type="ECO:0000259" key="9">
    <source>
        <dbReference type="PROSITE" id="PS50011"/>
    </source>
</evidence>
<dbReference type="EMBL" id="CP051774">
    <property type="protein sequence ID" value="QJE97601.1"/>
    <property type="molecule type" value="Genomic_DNA"/>
</dbReference>
<evidence type="ECO:0000256" key="6">
    <source>
        <dbReference type="PROSITE-ProRule" id="PRU10141"/>
    </source>
</evidence>
<name>A0A858RLW9_9BACT</name>
<keyword evidence="5" id="KW-0802">TPR repeat</keyword>
<dbReference type="SMART" id="SM00028">
    <property type="entry name" value="TPR"/>
    <property type="match status" value="4"/>
</dbReference>
<dbReference type="InterPro" id="IPR008271">
    <property type="entry name" value="Ser/Thr_kinase_AS"/>
</dbReference>
<feature type="binding site" evidence="6">
    <location>
        <position position="83"/>
    </location>
    <ligand>
        <name>ATP</name>
        <dbReference type="ChEBI" id="CHEBI:30616"/>
    </ligand>
</feature>
<dbReference type="Proteomes" id="UP000501812">
    <property type="component" value="Chromosome"/>
</dbReference>
<evidence type="ECO:0000256" key="8">
    <source>
        <dbReference type="SAM" id="Phobius"/>
    </source>
</evidence>
<keyword evidence="3 10" id="KW-0418">Kinase</keyword>
<feature type="domain" description="Protein kinase" evidence="9">
    <location>
        <begin position="53"/>
        <end position="353"/>
    </location>
</feature>
<dbReference type="RefSeq" id="WP_169456027.1">
    <property type="nucleotide sequence ID" value="NZ_CP051774.1"/>
</dbReference>
<keyword evidence="8" id="KW-1133">Transmembrane helix</keyword>
<keyword evidence="2 6" id="KW-0547">Nucleotide-binding</keyword>
<dbReference type="Gene3D" id="1.25.40.10">
    <property type="entry name" value="Tetratricopeptide repeat domain"/>
    <property type="match status" value="2"/>
</dbReference>
<dbReference type="SUPFAM" id="SSF48452">
    <property type="entry name" value="TPR-like"/>
    <property type="match status" value="3"/>
</dbReference>
<evidence type="ECO:0000313" key="11">
    <source>
        <dbReference type="Proteomes" id="UP000501812"/>
    </source>
</evidence>
<keyword evidence="7" id="KW-0175">Coiled coil</keyword>
<evidence type="ECO:0000256" key="5">
    <source>
        <dbReference type="PROSITE-ProRule" id="PRU00339"/>
    </source>
</evidence>
<dbReference type="PANTHER" id="PTHR43289:SF6">
    <property type="entry name" value="SERINE_THREONINE-PROTEIN KINASE NEKL-3"/>
    <property type="match status" value="1"/>
</dbReference>
<keyword evidence="8" id="KW-0812">Transmembrane</keyword>
<feature type="repeat" description="TPR" evidence="5">
    <location>
        <begin position="569"/>
        <end position="602"/>
    </location>
</feature>
<keyword evidence="4 6" id="KW-0067">ATP-binding</keyword>
<reference evidence="10 11" key="1">
    <citation type="submission" date="2020-04" db="EMBL/GenBank/DDBJ databases">
        <title>Luteolibacter sp. G-1-1-1 isolated from soil.</title>
        <authorList>
            <person name="Dahal R.H."/>
        </authorList>
    </citation>
    <scope>NUCLEOTIDE SEQUENCE [LARGE SCALE GENOMIC DNA]</scope>
    <source>
        <strain evidence="10 11">G-1-1-1</strain>
    </source>
</reference>
<organism evidence="10 11">
    <name type="scientific">Luteolibacter luteus</name>
    <dbReference type="NCBI Taxonomy" id="2728835"/>
    <lineage>
        <taxon>Bacteria</taxon>
        <taxon>Pseudomonadati</taxon>
        <taxon>Verrucomicrobiota</taxon>
        <taxon>Verrucomicrobiia</taxon>
        <taxon>Verrucomicrobiales</taxon>
        <taxon>Verrucomicrobiaceae</taxon>
        <taxon>Luteolibacter</taxon>
    </lineage>
</organism>
<evidence type="ECO:0000256" key="1">
    <source>
        <dbReference type="ARBA" id="ARBA00022679"/>
    </source>
</evidence>
<keyword evidence="8" id="KW-0472">Membrane</keyword>
<dbReference type="SMART" id="SM00220">
    <property type="entry name" value="S_TKc"/>
    <property type="match status" value="1"/>
</dbReference>
<evidence type="ECO:0000256" key="7">
    <source>
        <dbReference type="SAM" id="Coils"/>
    </source>
</evidence>
<feature type="coiled-coil region" evidence="7">
    <location>
        <begin position="401"/>
        <end position="428"/>
    </location>
</feature>
<dbReference type="CDD" id="cd14014">
    <property type="entry name" value="STKc_PknB_like"/>
    <property type="match status" value="1"/>
</dbReference>
<dbReference type="InterPro" id="IPR017441">
    <property type="entry name" value="Protein_kinase_ATP_BS"/>
</dbReference>
<dbReference type="Pfam" id="PF00069">
    <property type="entry name" value="Pkinase"/>
    <property type="match status" value="1"/>
</dbReference>
<dbReference type="InterPro" id="IPR011009">
    <property type="entry name" value="Kinase-like_dom_sf"/>
</dbReference>